<dbReference type="EMBL" id="LSBJ02000005">
    <property type="protein sequence ID" value="OAQ65523.1"/>
    <property type="molecule type" value="Genomic_DNA"/>
</dbReference>
<dbReference type="Pfam" id="PF13673">
    <property type="entry name" value="Acetyltransf_10"/>
    <property type="match status" value="1"/>
</dbReference>
<dbReference type="OrthoDB" id="2744543at2759"/>
<feature type="domain" description="N-acetyltransferase" evidence="1">
    <location>
        <begin position="7"/>
        <end position="215"/>
    </location>
</feature>
<name>A0A179FKF0_METCM</name>
<comment type="caution">
    <text evidence="2">The sequence shown here is derived from an EMBL/GenBank/DDBJ whole genome shotgun (WGS) entry which is preliminary data.</text>
</comment>
<dbReference type="GO" id="GO:0016747">
    <property type="term" value="F:acyltransferase activity, transferring groups other than amino-acyl groups"/>
    <property type="evidence" value="ECO:0007669"/>
    <property type="project" value="InterPro"/>
</dbReference>
<dbReference type="Proteomes" id="UP000078397">
    <property type="component" value="Unassembled WGS sequence"/>
</dbReference>
<dbReference type="Gene3D" id="3.40.630.30">
    <property type="match status" value="1"/>
</dbReference>
<evidence type="ECO:0000313" key="3">
    <source>
        <dbReference type="Proteomes" id="UP000078397"/>
    </source>
</evidence>
<dbReference type="SUPFAM" id="SSF55729">
    <property type="entry name" value="Acyl-CoA N-acyltransferases (Nat)"/>
    <property type="match status" value="1"/>
</dbReference>
<evidence type="ECO:0000259" key="1">
    <source>
        <dbReference type="PROSITE" id="PS51186"/>
    </source>
</evidence>
<dbReference type="GeneID" id="28853145"/>
<gene>
    <name evidence="2" type="ORF">VFPPC_10844</name>
</gene>
<organism evidence="2 3">
    <name type="scientific">Pochonia chlamydosporia 170</name>
    <dbReference type="NCBI Taxonomy" id="1380566"/>
    <lineage>
        <taxon>Eukaryota</taxon>
        <taxon>Fungi</taxon>
        <taxon>Dikarya</taxon>
        <taxon>Ascomycota</taxon>
        <taxon>Pezizomycotina</taxon>
        <taxon>Sordariomycetes</taxon>
        <taxon>Hypocreomycetidae</taxon>
        <taxon>Hypocreales</taxon>
        <taxon>Clavicipitaceae</taxon>
        <taxon>Pochonia</taxon>
    </lineage>
</organism>
<accession>A0A179FKF0</accession>
<dbReference type="InterPro" id="IPR052523">
    <property type="entry name" value="Trichothecene_AcTrans"/>
</dbReference>
<dbReference type="InterPro" id="IPR016181">
    <property type="entry name" value="Acyl_CoA_acyltransferase"/>
</dbReference>
<dbReference type="PROSITE" id="PS51186">
    <property type="entry name" value="GNAT"/>
    <property type="match status" value="1"/>
</dbReference>
<dbReference type="PANTHER" id="PTHR42791">
    <property type="entry name" value="GNAT FAMILY ACETYLTRANSFERASE"/>
    <property type="match status" value="1"/>
</dbReference>
<dbReference type="KEGG" id="pchm:VFPPC_10844"/>
<keyword evidence="3" id="KW-1185">Reference proteome</keyword>
<dbReference type="RefSeq" id="XP_018142837.1">
    <property type="nucleotide sequence ID" value="XM_018289151.1"/>
</dbReference>
<protein>
    <submittedName>
        <fullName evidence="2">Acetyltransferase (GNAT) family domain-containing protein</fullName>
    </submittedName>
</protein>
<reference evidence="2 3" key="1">
    <citation type="journal article" date="2016" name="PLoS Pathog.">
        <title>Biosynthesis of antibiotic leucinostatins in bio-control fungus Purpureocillium lilacinum and their inhibition on phytophthora revealed by genome mining.</title>
        <authorList>
            <person name="Wang G."/>
            <person name="Liu Z."/>
            <person name="Lin R."/>
            <person name="Li E."/>
            <person name="Mao Z."/>
            <person name="Ling J."/>
            <person name="Yang Y."/>
            <person name="Yin W.B."/>
            <person name="Xie B."/>
        </authorList>
    </citation>
    <scope>NUCLEOTIDE SEQUENCE [LARGE SCALE GENOMIC DNA]</scope>
    <source>
        <strain evidence="2">170</strain>
    </source>
</reference>
<dbReference type="PANTHER" id="PTHR42791:SF2">
    <property type="entry name" value="N-ACETYLTRANSFERASE DOMAIN-CONTAINING PROTEIN"/>
    <property type="match status" value="1"/>
</dbReference>
<dbReference type="AlphaFoldDB" id="A0A179FKF0"/>
<dbReference type="STRING" id="1380566.A0A179FKF0"/>
<evidence type="ECO:0000313" key="2">
    <source>
        <dbReference type="EMBL" id="OAQ65523.1"/>
    </source>
</evidence>
<dbReference type="InterPro" id="IPR000182">
    <property type="entry name" value="GNAT_dom"/>
</dbReference>
<proteinExistence type="predicted"/>
<dbReference type="CDD" id="cd04301">
    <property type="entry name" value="NAT_SF"/>
    <property type="match status" value="1"/>
</dbReference>
<sequence>MAQRDDIVVRPAVKADVDAIARIHYAALELYHDFYAAFLAVHPRHTLPKITAQALSNPKAVFLVATTGDGSEVLGFVRYHIETPIPTSIEPPAASEIPQHDHPAPSPFAPKEHLKEVWQRLQNTEAPLSERYKVESKDREHAYVYHLMIDPSHQRQGIGKQLMEAAISAADRVSIPTFIVSSRESHSLYLRLGFKDLASRVIDNEAWAKEVCRVEQESGQSQFADLQTKYFGITEMEHLMVRWPIGT</sequence>